<keyword evidence="1" id="KW-0812">Transmembrane</keyword>
<keyword evidence="1" id="KW-0472">Membrane</keyword>
<sequence>MRVEHASDPLLRRIATAPRALPVLIVLLLLVVGAVFRGVVGTVCFGLCGLLVAWLLYLAWPRIAPIERMMRGAVLLLAVALAVVSAGM</sequence>
<evidence type="ECO:0000256" key="1">
    <source>
        <dbReference type="SAM" id="Phobius"/>
    </source>
</evidence>
<keyword evidence="3" id="KW-1185">Reference proteome</keyword>
<dbReference type="Pfam" id="PF20444">
    <property type="entry name" value="DUF6703"/>
    <property type="match status" value="1"/>
</dbReference>
<comment type="caution">
    <text evidence="2">The sequence shown here is derived from an EMBL/GenBank/DDBJ whole genome shotgun (WGS) entry which is preliminary data.</text>
</comment>
<feature type="transmembrane region" description="Helical" evidence="1">
    <location>
        <begin position="72"/>
        <end position="87"/>
    </location>
</feature>
<evidence type="ECO:0000313" key="2">
    <source>
        <dbReference type="EMBL" id="RNI20465.1"/>
    </source>
</evidence>
<dbReference type="EMBL" id="RJJQ01000016">
    <property type="protein sequence ID" value="RNI20465.1"/>
    <property type="molecule type" value="Genomic_DNA"/>
</dbReference>
<protein>
    <submittedName>
        <fullName evidence="2">Uncharacterized protein</fullName>
    </submittedName>
</protein>
<name>A0A3M9M5M1_9MICO</name>
<reference evidence="2 3" key="1">
    <citation type="submission" date="2018-11" db="EMBL/GenBank/DDBJ databases">
        <title>Draft genome of Simplicispira Flexivirga sp. BO-16.</title>
        <authorList>
            <person name="Im W.T."/>
        </authorList>
    </citation>
    <scope>NUCLEOTIDE SEQUENCE [LARGE SCALE GENOMIC DNA]</scope>
    <source>
        <strain evidence="2 3">BO-16</strain>
    </source>
</reference>
<dbReference type="InterPro" id="IPR046549">
    <property type="entry name" value="DUF6703"/>
</dbReference>
<feature type="transmembrane region" description="Helical" evidence="1">
    <location>
        <begin position="42"/>
        <end position="60"/>
    </location>
</feature>
<dbReference type="AlphaFoldDB" id="A0A3M9M5M1"/>
<evidence type="ECO:0000313" key="3">
    <source>
        <dbReference type="Proteomes" id="UP000271678"/>
    </source>
</evidence>
<proteinExistence type="predicted"/>
<feature type="transmembrane region" description="Helical" evidence="1">
    <location>
        <begin position="20"/>
        <end position="36"/>
    </location>
</feature>
<accession>A0A3M9M5M1</accession>
<gene>
    <name evidence="2" type="ORF">EFY87_14635</name>
</gene>
<organism evidence="2 3">
    <name type="scientific">Flexivirga caeni</name>
    <dbReference type="NCBI Taxonomy" id="2294115"/>
    <lineage>
        <taxon>Bacteria</taxon>
        <taxon>Bacillati</taxon>
        <taxon>Actinomycetota</taxon>
        <taxon>Actinomycetes</taxon>
        <taxon>Micrococcales</taxon>
        <taxon>Dermacoccaceae</taxon>
        <taxon>Flexivirga</taxon>
    </lineage>
</organism>
<dbReference type="Proteomes" id="UP000271678">
    <property type="component" value="Unassembled WGS sequence"/>
</dbReference>
<keyword evidence="1" id="KW-1133">Transmembrane helix</keyword>